<keyword evidence="2" id="KW-0238">DNA-binding</keyword>
<evidence type="ECO:0000313" key="6">
    <source>
        <dbReference type="Proteomes" id="UP000481583"/>
    </source>
</evidence>
<dbReference type="GO" id="GO:0003700">
    <property type="term" value="F:DNA-binding transcription factor activity"/>
    <property type="evidence" value="ECO:0007669"/>
    <property type="project" value="InterPro"/>
</dbReference>
<keyword evidence="1" id="KW-0805">Transcription regulation</keyword>
<gene>
    <name evidence="5" type="ORF">G5C51_28305</name>
</gene>
<evidence type="ECO:0000313" key="5">
    <source>
        <dbReference type="EMBL" id="NGN67791.1"/>
    </source>
</evidence>
<evidence type="ECO:0000256" key="2">
    <source>
        <dbReference type="ARBA" id="ARBA00023125"/>
    </source>
</evidence>
<dbReference type="SUPFAM" id="SSF48008">
    <property type="entry name" value="GntR ligand-binding domain-like"/>
    <property type="match status" value="1"/>
</dbReference>
<dbReference type="InterPro" id="IPR008920">
    <property type="entry name" value="TF_FadR/GntR_C"/>
</dbReference>
<dbReference type="AlphaFoldDB" id="A0A6G4U9C8"/>
<dbReference type="Gene3D" id="1.10.10.10">
    <property type="entry name" value="Winged helix-like DNA-binding domain superfamily/Winged helix DNA-binding domain"/>
    <property type="match status" value="1"/>
</dbReference>
<dbReference type="PROSITE" id="PS50949">
    <property type="entry name" value="HTH_GNTR"/>
    <property type="match status" value="1"/>
</dbReference>
<organism evidence="5 6">
    <name type="scientific">Streptomyces coryli</name>
    <dbReference type="NCBI Taxonomy" id="1128680"/>
    <lineage>
        <taxon>Bacteria</taxon>
        <taxon>Bacillati</taxon>
        <taxon>Actinomycetota</taxon>
        <taxon>Actinomycetes</taxon>
        <taxon>Kitasatosporales</taxon>
        <taxon>Streptomycetaceae</taxon>
        <taxon>Streptomyces</taxon>
    </lineage>
</organism>
<dbReference type="Pfam" id="PF00392">
    <property type="entry name" value="GntR"/>
    <property type="match status" value="1"/>
</dbReference>
<evidence type="ECO:0000259" key="4">
    <source>
        <dbReference type="PROSITE" id="PS50949"/>
    </source>
</evidence>
<dbReference type="SMART" id="SM00345">
    <property type="entry name" value="HTH_GNTR"/>
    <property type="match status" value="1"/>
</dbReference>
<dbReference type="InterPro" id="IPR011711">
    <property type="entry name" value="GntR_C"/>
</dbReference>
<dbReference type="SUPFAM" id="SSF46785">
    <property type="entry name" value="Winged helix' DNA-binding domain"/>
    <property type="match status" value="1"/>
</dbReference>
<comment type="caution">
    <text evidence="5">The sequence shown here is derived from an EMBL/GenBank/DDBJ whole genome shotgun (WGS) entry which is preliminary data.</text>
</comment>
<dbReference type="Pfam" id="PF07729">
    <property type="entry name" value="FCD"/>
    <property type="match status" value="1"/>
</dbReference>
<evidence type="ECO:0000256" key="3">
    <source>
        <dbReference type="ARBA" id="ARBA00023163"/>
    </source>
</evidence>
<dbReference type="InterPro" id="IPR000524">
    <property type="entry name" value="Tscrpt_reg_HTH_GntR"/>
</dbReference>
<dbReference type="InterPro" id="IPR036388">
    <property type="entry name" value="WH-like_DNA-bd_sf"/>
</dbReference>
<reference evidence="5 6" key="1">
    <citation type="submission" date="2020-02" db="EMBL/GenBank/DDBJ databases">
        <title>Whole-genome analyses of novel actinobacteria.</title>
        <authorList>
            <person name="Sahin N."/>
        </authorList>
    </citation>
    <scope>NUCLEOTIDE SEQUENCE [LARGE SCALE GENOMIC DNA]</scope>
    <source>
        <strain evidence="5 6">A7024</strain>
    </source>
</reference>
<name>A0A6G4U9C8_9ACTN</name>
<dbReference type="InterPro" id="IPR036390">
    <property type="entry name" value="WH_DNA-bd_sf"/>
</dbReference>
<evidence type="ECO:0000256" key="1">
    <source>
        <dbReference type="ARBA" id="ARBA00023015"/>
    </source>
</evidence>
<feature type="domain" description="HTH gntR-type" evidence="4">
    <location>
        <begin position="35"/>
        <end position="102"/>
    </location>
</feature>
<keyword evidence="3" id="KW-0804">Transcription</keyword>
<dbReference type="RefSeq" id="WP_165241136.1">
    <property type="nucleotide sequence ID" value="NZ_JAAKZV010000163.1"/>
</dbReference>
<protein>
    <submittedName>
        <fullName evidence="5">GntR family transcriptional regulator</fullName>
    </submittedName>
</protein>
<accession>A0A6G4U9C8</accession>
<dbReference type="PANTHER" id="PTHR43537:SF45">
    <property type="entry name" value="GNTR FAMILY REGULATORY PROTEIN"/>
    <property type="match status" value="1"/>
</dbReference>
<dbReference type="GO" id="GO:0003677">
    <property type="term" value="F:DNA binding"/>
    <property type="evidence" value="ECO:0007669"/>
    <property type="project" value="UniProtKB-KW"/>
</dbReference>
<sequence>MAEQADLGAEALRVPRQRAGAGFGGGGSPARLRRSSVRAQTLDALRAMLASGELRAGEVYSAPTLGAGLGVSATPVREAMQQLAAEGVVEVVPNVGFRVVERRAPVREELAEVRRLLVLPVIRRLAAAEEPAPDCDRLRAAALAADAEPLGAAAERGFFAELFALAGNGELADVADTVLRRAQAARATARLGAGPGRASYAAVVDAMAAGDGDAAVAAAEELLR</sequence>
<dbReference type="EMBL" id="JAAKZV010000163">
    <property type="protein sequence ID" value="NGN67791.1"/>
    <property type="molecule type" value="Genomic_DNA"/>
</dbReference>
<dbReference type="Proteomes" id="UP000481583">
    <property type="component" value="Unassembled WGS sequence"/>
</dbReference>
<dbReference type="Gene3D" id="1.20.120.530">
    <property type="entry name" value="GntR ligand-binding domain-like"/>
    <property type="match status" value="1"/>
</dbReference>
<dbReference type="PANTHER" id="PTHR43537">
    <property type="entry name" value="TRANSCRIPTIONAL REGULATOR, GNTR FAMILY"/>
    <property type="match status" value="1"/>
</dbReference>
<proteinExistence type="predicted"/>
<keyword evidence="6" id="KW-1185">Reference proteome</keyword>